<dbReference type="InterPro" id="IPR049974">
    <property type="entry name" value="Amuc_1099-like"/>
</dbReference>
<name>A0A6B3LBG3_9BACT</name>
<proteinExistence type="predicted"/>
<dbReference type="RefSeq" id="WP_164363677.1">
    <property type="nucleotide sequence ID" value="NZ_CP066776.1"/>
</dbReference>
<gene>
    <name evidence="1" type="ORF">G3M56_011580</name>
</gene>
<reference evidence="1 2" key="1">
    <citation type="submission" date="2020-12" db="EMBL/GenBank/DDBJ databases">
        <title>Sulforoseuscoccus oceanibium gen. nov., sp. nov., a representative of the phylum Verrucomicrobia with special cytoplasmic membrane, and proposal of Sulforoseuscoccusaceae fam. nov.</title>
        <authorList>
            <person name="Xi F."/>
        </authorList>
    </citation>
    <scope>NUCLEOTIDE SEQUENCE [LARGE SCALE GENOMIC DNA]</scope>
    <source>
        <strain evidence="1 2">T37</strain>
    </source>
</reference>
<accession>A0A6B3LBG3</accession>
<sequence length="356" mass="39656">MKKAVRKEDPIMLIAAGVVALGVGGWVISSALSFSDEVDEYKLPDVTAKIGGQTPEQVMVEQTVDATKKIAGSVSFDSWKNYEAAGRPRGFMVSTPLVLKKDGGESVIVDLDKNDPLLRPPMTNEYLMKYRLEKEYENVGNLDPDGDHFTNEEEFLFGKAMGTSFDPTDPESHPPYYYKLVFDRMLNDPYPIMFSSIGANDWQLKHPDRTNRRTGQWNEYLNQDGLKKKIPSNKRKEEAGRFSLDSVEQGATPTAIVVDHSRPEGHPKRTQRIPDRETVDFGDVSGLFGFVASPDQPVKLELLQNSGDLPELLSGYTLRLVKVTDGVATVEIKEKATGKLITMEYPKGAALKPQQN</sequence>
<dbReference type="EMBL" id="CP066776">
    <property type="protein sequence ID" value="QQL44515.1"/>
    <property type="molecule type" value="Genomic_DNA"/>
</dbReference>
<organism evidence="1 2">
    <name type="scientific">Sulfuriroseicoccus oceanibius</name>
    <dbReference type="NCBI Taxonomy" id="2707525"/>
    <lineage>
        <taxon>Bacteria</taxon>
        <taxon>Pseudomonadati</taxon>
        <taxon>Verrucomicrobiota</taxon>
        <taxon>Verrucomicrobiia</taxon>
        <taxon>Verrucomicrobiales</taxon>
        <taxon>Verrucomicrobiaceae</taxon>
        <taxon>Sulfuriroseicoccus</taxon>
    </lineage>
</organism>
<dbReference type="AlphaFoldDB" id="A0A6B3LBG3"/>
<keyword evidence="2" id="KW-1185">Reference proteome</keyword>
<dbReference type="NCBIfam" id="NF042425">
    <property type="entry name" value="Amuc_1099_fam"/>
    <property type="match status" value="1"/>
</dbReference>
<protein>
    <submittedName>
        <fullName evidence="1">Uncharacterized protein</fullName>
    </submittedName>
</protein>
<evidence type="ECO:0000313" key="1">
    <source>
        <dbReference type="EMBL" id="QQL44515.1"/>
    </source>
</evidence>
<evidence type="ECO:0000313" key="2">
    <source>
        <dbReference type="Proteomes" id="UP000475117"/>
    </source>
</evidence>
<dbReference type="Proteomes" id="UP000475117">
    <property type="component" value="Chromosome"/>
</dbReference>
<dbReference type="KEGG" id="soa:G3M56_011580"/>